<gene>
    <name evidence="3" type="ORF">SAMN05421773_10134</name>
</gene>
<dbReference type="Proteomes" id="UP000199207">
    <property type="component" value="Unassembled WGS sequence"/>
</dbReference>
<sequence length="485" mass="52181">MTHPPGQHPEDRRPPRAPRQPGPRHRPQPPRPRSPQHPESAAARPYPATPHPAPPAPARRGGGVPDALLIGSLAVAVSVTLLVWSATGIAGWLRHGTWPEHVSLMNTASAVRSFLTAPSDVAGAWPDADPQTLPGGALLWTVFLAQLTVLFSAFLWSAVRIARWRARRAVRARATAVPAEYEEPEPPRPRKRLRPEDHEEYERYEDYGHDESHGSHGSHEAHGMAAAPDRGGEPSGPVDDAGYPDVPRPTAPTAPRGTDPVSAVLRAPGGIVVPDPDGTLHRKTARQRGRTGPVHVYDPGHASDDVPVRLRWSPHRGCEDLSTARWRAIAFLSPVRPAEPVFQLDADTAETLLRCYLHAAALSSQPFHHIQRWVQGRNGGEAGKVLRSHPRAAPGSSMELESALTSHPGRRDAALALLEKALSGLDQLHIRQSCAPGRVDTLALDNIAGEDGTLYIIGADPVTAPFRAALLDAVSPALTPTPAPH</sequence>
<dbReference type="EMBL" id="FOLM01000001">
    <property type="protein sequence ID" value="SFB79896.1"/>
    <property type="molecule type" value="Genomic_DNA"/>
</dbReference>
<dbReference type="RefSeq" id="WP_093836528.1">
    <property type="nucleotide sequence ID" value="NZ_FOLM01000001.1"/>
</dbReference>
<organism evidence="3 4">
    <name type="scientific">Streptomyces aidingensis</name>
    <dbReference type="NCBI Taxonomy" id="910347"/>
    <lineage>
        <taxon>Bacteria</taxon>
        <taxon>Bacillati</taxon>
        <taxon>Actinomycetota</taxon>
        <taxon>Actinomycetes</taxon>
        <taxon>Kitasatosporales</taxon>
        <taxon>Streptomycetaceae</taxon>
        <taxon>Streptomyces</taxon>
    </lineage>
</organism>
<dbReference type="AlphaFoldDB" id="A0A1I1DZP1"/>
<feature type="compositionally biased region" description="Pro residues" evidence="1">
    <location>
        <begin position="47"/>
        <end position="57"/>
    </location>
</feature>
<evidence type="ECO:0000256" key="2">
    <source>
        <dbReference type="SAM" id="Phobius"/>
    </source>
</evidence>
<dbReference type="STRING" id="910347.SAMN05421773_10134"/>
<reference evidence="3 4" key="1">
    <citation type="submission" date="2016-10" db="EMBL/GenBank/DDBJ databases">
        <authorList>
            <person name="de Groot N.N."/>
        </authorList>
    </citation>
    <scope>NUCLEOTIDE SEQUENCE [LARGE SCALE GENOMIC DNA]</scope>
    <source>
        <strain evidence="3 4">CGMCC 4.5739</strain>
    </source>
</reference>
<accession>A0A1I1DZP1</accession>
<feature type="region of interest" description="Disordered" evidence="1">
    <location>
        <begin position="175"/>
        <end position="300"/>
    </location>
</feature>
<proteinExistence type="predicted"/>
<name>A0A1I1DZP1_9ACTN</name>
<keyword evidence="4" id="KW-1185">Reference proteome</keyword>
<keyword evidence="2" id="KW-0812">Transmembrane</keyword>
<evidence type="ECO:0000256" key="1">
    <source>
        <dbReference type="SAM" id="MobiDB-lite"/>
    </source>
</evidence>
<protein>
    <recommendedName>
        <fullName evidence="5">Type VI secretion protein</fullName>
    </recommendedName>
</protein>
<evidence type="ECO:0000313" key="4">
    <source>
        <dbReference type="Proteomes" id="UP000199207"/>
    </source>
</evidence>
<evidence type="ECO:0000313" key="3">
    <source>
        <dbReference type="EMBL" id="SFB79896.1"/>
    </source>
</evidence>
<feature type="compositionally biased region" description="Low complexity" evidence="1">
    <location>
        <begin position="37"/>
        <end position="46"/>
    </location>
</feature>
<evidence type="ECO:0008006" key="5">
    <source>
        <dbReference type="Google" id="ProtNLM"/>
    </source>
</evidence>
<keyword evidence="2" id="KW-1133">Transmembrane helix</keyword>
<feature type="compositionally biased region" description="Basic and acidic residues" evidence="1">
    <location>
        <begin position="194"/>
        <end position="222"/>
    </location>
</feature>
<feature type="transmembrane region" description="Helical" evidence="2">
    <location>
        <begin position="67"/>
        <end position="93"/>
    </location>
</feature>
<dbReference type="OrthoDB" id="226701at2"/>
<feature type="transmembrane region" description="Helical" evidence="2">
    <location>
        <begin position="137"/>
        <end position="159"/>
    </location>
</feature>
<keyword evidence="2" id="KW-0472">Membrane</keyword>
<feature type="region of interest" description="Disordered" evidence="1">
    <location>
        <begin position="1"/>
        <end position="60"/>
    </location>
</feature>